<evidence type="ECO:0000313" key="2">
    <source>
        <dbReference type="EMBL" id="KAK9945708.1"/>
    </source>
</evidence>
<organism evidence="2 3">
    <name type="scientific">Rubus argutus</name>
    <name type="common">Southern blackberry</name>
    <dbReference type="NCBI Taxonomy" id="59490"/>
    <lineage>
        <taxon>Eukaryota</taxon>
        <taxon>Viridiplantae</taxon>
        <taxon>Streptophyta</taxon>
        <taxon>Embryophyta</taxon>
        <taxon>Tracheophyta</taxon>
        <taxon>Spermatophyta</taxon>
        <taxon>Magnoliopsida</taxon>
        <taxon>eudicotyledons</taxon>
        <taxon>Gunneridae</taxon>
        <taxon>Pentapetalae</taxon>
        <taxon>rosids</taxon>
        <taxon>fabids</taxon>
        <taxon>Rosales</taxon>
        <taxon>Rosaceae</taxon>
        <taxon>Rosoideae</taxon>
        <taxon>Rosoideae incertae sedis</taxon>
        <taxon>Rubus</taxon>
    </lineage>
</organism>
<evidence type="ECO:0000256" key="1">
    <source>
        <dbReference type="SAM" id="MobiDB-lite"/>
    </source>
</evidence>
<sequence>MPNSFVGGRFGKMGYMNYESMIKHYMQKHRLAFFLRRLTAEPPFHRCPFHNHREPPIPSNPSTAAAAPHPARITHLQCSTPLLNLCKARSWHAAGRPCTEVDSRLSLQSDAGLDFEQKQKQ</sequence>
<name>A0AAW1YA51_RUBAR</name>
<proteinExistence type="predicted"/>
<gene>
    <name evidence="2" type="ORF">M0R45_011207</name>
</gene>
<feature type="region of interest" description="Disordered" evidence="1">
    <location>
        <begin position="46"/>
        <end position="68"/>
    </location>
</feature>
<protein>
    <submittedName>
        <fullName evidence="2">Uncharacterized protein</fullName>
    </submittedName>
</protein>
<accession>A0AAW1YA51</accession>
<evidence type="ECO:0000313" key="3">
    <source>
        <dbReference type="Proteomes" id="UP001457282"/>
    </source>
</evidence>
<comment type="caution">
    <text evidence="2">The sequence shown here is derived from an EMBL/GenBank/DDBJ whole genome shotgun (WGS) entry which is preliminary data.</text>
</comment>
<dbReference type="Proteomes" id="UP001457282">
    <property type="component" value="Unassembled WGS sequence"/>
</dbReference>
<dbReference type="AlphaFoldDB" id="A0AAW1YA51"/>
<reference evidence="2 3" key="1">
    <citation type="journal article" date="2023" name="G3 (Bethesda)">
        <title>A chromosome-length genome assembly and annotation of blackberry (Rubus argutus, cv. 'Hillquist').</title>
        <authorList>
            <person name="Bruna T."/>
            <person name="Aryal R."/>
            <person name="Dudchenko O."/>
            <person name="Sargent D.J."/>
            <person name="Mead D."/>
            <person name="Buti M."/>
            <person name="Cavallini A."/>
            <person name="Hytonen T."/>
            <person name="Andres J."/>
            <person name="Pham M."/>
            <person name="Weisz D."/>
            <person name="Mascagni F."/>
            <person name="Usai G."/>
            <person name="Natali L."/>
            <person name="Bassil N."/>
            <person name="Fernandez G.E."/>
            <person name="Lomsadze A."/>
            <person name="Armour M."/>
            <person name="Olukolu B."/>
            <person name="Poorten T."/>
            <person name="Britton C."/>
            <person name="Davik J."/>
            <person name="Ashrafi H."/>
            <person name="Aiden E.L."/>
            <person name="Borodovsky M."/>
            <person name="Worthington M."/>
        </authorList>
    </citation>
    <scope>NUCLEOTIDE SEQUENCE [LARGE SCALE GENOMIC DNA]</scope>
    <source>
        <strain evidence="2">PI 553951</strain>
    </source>
</reference>
<dbReference type="EMBL" id="JBEDUW010000002">
    <property type="protein sequence ID" value="KAK9945708.1"/>
    <property type="molecule type" value="Genomic_DNA"/>
</dbReference>
<keyword evidence="3" id="KW-1185">Reference proteome</keyword>